<reference evidence="9" key="1">
    <citation type="submission" date="2025-08" db="UniProtKB">
        <authorList>
            <consortium name="Ensembl"/>
        </authorList>
    </citation>
    <scope>IDENTIFICATION</scope>
</reference>
<evidence type="ECO:0000256" key="6">
    <source>
        <dbReference type="ARBA" id="ARBA00023242"/>
    </source>
</evidence>
<evidence type="ECO:0000259" key="8">
    <source>
        <dbReference type="Pfam" id="PF16014"/>
    </source>
</evidence>
<evidence type="ECO:0000256" key="2">
    <source>
        <dbReference type="ARBA" id="ARBA00007859"/>
    </source>
</evidence>
<dbReference type="InterPro" id="IPR031963">
    <property type="entry name" value="SAP130_C"/>
</dbReference>
<keyword evidence="3" id="KW-0678">Repressor</keyword>
<dbReference type="PANTHER" id="PTHR13497">
    <property type="entry name" value="HISTONE DEACETYLASE COMPLEX SUBUNIT SAP130"/>
    <property type="match status" value="1"/>
</dbReference>
<feature type="region of interest" description="Disordered" evidence="7">
    <location>
        <begin position="70"/>
        <end position="89"/>
    </location>
</feature>
<keyword evidence="4" id="KW-0805">Transcription regulation</keyword>
<evidence type="ECO:0000256" key="1">
    <source>
        <dbReference type="ARBA" id="ARBA00004123"/>
    </source>
</evidence>
<feature type="compositionally biased region" description="Low complexity" evidence="7">
    <location>
        <begin position="70"/>
        <end position="82"/>
    </location>
</feature>
<evidence type="ECO:0000256" key="7">
    <source>
        <dbReference type="SAM" id="MobiDB-lite"/>
    </source>
</evidence>
<comment type="subcellular location">
    <subcellularLocation>
        <location evidence="1">Nucleus</location>
    </subcellularLocation>
</comment>
<evidence type="ECO:0000256" key="4">
    <source>
        <dbReference type="ARBA" id="ARBA00023015"/>
    </source>
</evidence>
<evidence type="ECO:0000313" key="9">
    <source>
        <dbReference type="Ensembl" id="ENSSTUP00000109387.1"/>
    </source>
</evidence>
<sequence>MSSQQYSRPGIPPVCCITMVSTPTLCTTGGTDDSSRDPHPDHSPYDRPSGGGGAPGFRDDKQETVVVRPYPQVHGPPQGHHPTLPQHLPLQQGMPVTVSAPPPHIPRGLPLAFTEGPIKVWTRELRVLSIIRSNGPPLQLGSTGAAAAAVMSSSKGPTVLRPVTGPGSGTGPPTVQHIIHQPIQSRPIVTTSTAVLPTVVAPVTATRPQSPVVSSATHSAEMVHGRPGLTIHPPPATLSIQRPSQSRETPTRITLPSHPAIGGQKPQLYNTMAQKPIFSNVTPVAAATVAPILATNTAPSPSTTGSGPHPNSNIVTMAMPSHSSHATAVTTSNIPVAKVVPQPIAHTSPRIQPEYPGERGNLIPISGPRSSPNPITMEARSDSRQSVPVQFQYFLPTYPSSSYPLTHTYTPITSSVSTIRQYPVTPQAPSGTAMQTQTSVGVASAVHLNPMQLMTVDRIAQINTQNIQPAAMATQGIKSTNISTQGLHTATGQITAQNIQPVPINQQQPVIENKTSVVLADGSTLVANPIGQPFGSTQSSTCIGQTHPQNTGPGAPTLLSSPRPSILRKKPANEGMKHKADLHVSLAPPLTSSSMEALPSHQINEQQPSQPIQTLLSVSAPPHSQPGPAMSAITPPISSMANVVVPPTQAAASSTAACGISSTLPEIKIKQEVEPMDTSKAGPPMPHCGAPILSMMPGGDVILGASPRKKPRKQQHVISTEESEMMETNSTDEEKVLARPHSMRPEKRKSPPKEYIDEEGVRYVPTRARPPVTLLRHYRNPWKAAYHHFQRYSDIRVKEEKKGTLQDVANQKGVVCRAQGWKMHLCAAQLMQLTNLEHDVYSRLTTLQEGLIPKKKAGSDDDMHRINELIQGNMQRCKLVMDQITEARDAMMKVLDHKEKVMKLINKNGGAKKVNKLKRKDKA</sequence>
<dbReference type="GeneTree" id="ENSGT00440000037733"/>
<evidence type="ECO:0000313" key="10">
    <source>
        <dbReference type="Proteomes" id="UP000472277"/>
    </source>
</evidence>
<dbReference type="GO" id="GO:0070822">
    <property type="term" value="C:Sin3-type complex"/>
    <property type="evidence" value="ECO:0007669"/>
    <property type="project" value="TreeGrafter"/>
</dbReference>
<protein>
    <submittedName>
        <fullName evidence="9">Sin3A-associated protein b</fullName>
    </submittedName>
</protein>
<dbReference type="Pfam" id="PF16014">
    <property type="entry name" value="SAP130_C"/>
    <property type="match status" value="1"/>
</dbReference>
<comment type="similarity">
    <text evidence="2">Belongs to the SAP130 family.</text>
</comment>
<dbReference type="PANTHER" id="PTHR13497:SF3">
    <property type="entry name" value="HISTONE DEACETYLASE COMPLEX SUBUNIT SAP130"/>
    <property type="match status" value="1"/>
</dbReference>
<dbReference type="InterPro" id="IPR024137">
    <property type="entry name" value="His_deAcase_cplx_SAP130"/>
</dbReference>
<feature type="region of interest" description="Disordered" evidence="7">
    <location>
        <begin position="227"/>
        <end position="263"/>
    </location>
</feature>
<dbReference type="Ensembl" id="ENSSTUT00000117144.1">
    <property type="protein sequence ID" value="ENSSTUP00000109387.1"/>
    <property type="gene ID" value="ENSSTUG00000047634.1"/>
</dbReference>
<keyword evidence="5" id="KW-0804">Transcription</keyword>
<name>A0A674ENU9_SALTR</name>
<feature type="region of interest" description="Disordered" evidence="7">
    <location>
        <begin position="705"/>
        <end position="753"/>
    </location>
</feature>
<accession>A0A674ENU9</accession>
<dbReference type="AlphaFoldDB" id="A0A674ENU9"/>
<dbReference type="Proteomes" id="UP000472277">
    <property type="component" value="Chromosome 31"/>
</dbReference>
<gene>
    <name evidence="9" type="primary">SAP130</name>
    <name evidence="9" type="synonym">LOC115169882</name>
</gene>
<keyword evidence="6" id="KW-0539">Nucleus</keyword>
<feature type="compositionally biased region" description="Basic and acidic residues" evidence="7">
    <location>
        <begin position="732"/>
        <end position="753"/>
    </location>
</feature>
<feature type="domain" description="Histone deacetylase complex subunit SAP130 C-terminal" evidence="8">
    <location>
        <begin position="575"/>
        <end position="906"/>
    </location>
</feature>
<reference evidence="9" key="2">
    <citation type="submission" date="2025-09" db="UniProtKB">
        <authorList>
            <consortium name="Ensembl"/>
        </authorList>
    </citation>
    <scope>IDENTIFICATION</scope>
</reference>
<keyword evidence="10" id="KW-1185">Reference proteome</keyword>
<feature type="region of interest" description="Disordered" evidence="7">
    <location>
        <begin position="27"/>
        <end position="59"/>
    </location>
</feature>
<feature type="compositionally biased region" description="Basic and acidic residues" evidence="7">
    <location>
        <begin position="33"/>
        <end position="45"/>
    </location>
</feature>
<evidence type="ECO:0000256" key="5">
    <source>
        <dbReference type="ARBA" id="ARBA00023163"/>
    </source>
</evidence>
<feature type="region of interest" description="Disordered" evidence="7">
    <location>
        <begin position="364"/>
        <end position="383"/>
    </location>
</feature>
<dbReference type="GO" id="GO:0000122">
    <property type="term" value="P:negative regulation of transcription by RNA polymerase II"/>
    <property type="evidence" value="ECO:0007669"/>
    <property type="project" value="TreeGrafter"/>
</dbReference>
<proteinExistence type="inferred from homology"/>
<organism evidence="9 10">
    <name type="scientific">Salmo trutta</name>
    <name type="common">Brown trout</name>
    <dbReference type="NCBI Taxonomy" id="8032"/>
    <lineage>
        <taxon>Eukaryota</taxon>
        <taxon>Metazoa</taxon>
        <taxon>Chordata</taxon>
        <taxon>Craniata</taxon>
        <taxon>Vertebrata</taxon>
        <taxon>Euteleostomi</taxon>
        <taxon>Actinopterygii</taxon>
        <taxon>Neopterygii</taxon>
        <taxon>Teleostei</taxon>
        <taxon>Protacanthopterygii</taxon>
        <taxon>Salmoniformes</taxon>
        <taxon>Salmonidae</taxon>
        <taxon>Salmoninae</taxon>
        <taxon>Salmo</taxon>
    </lineage>
</organism>
<feature type="compositionally biased region" description="Polar residues" evidence="7">
    <location>
        <begin position="238"/>
        <end position="254"/>
    </location>
</feature>
<evidence type="ECO:0000256" key="3">
    <source>
        <dbReference type="ARBA" id="ARBA00022491"/>
    </source>
</evidence>